<gene>
    <name evidence="2" type="ORF">GCM10011322_47010</name>
</gene>
<dbReference type="AlphaFoldDB" id="A0A917QKD7"/>
<accession>A0A917QKD7</accession>
<protein>
    <submittedName>
        <fullName evidence="2">Uncharacterized protein</fullName>
    </submittedName>
</protein>
<dbReference type="Proteomes" id="UP000600449">
    <property type="component" value="Unassembled WGS sequence"/>
</dbReference>
<sequence>MLKPVLATAAALGLAACATNPPTHLVRAADPAAPSARIVTTAVDAGTVSYRPVQPLDWGDVNRRVAPRR</sequence>
<feature type="chain" id="PRO_5037793578" evidence="1">
    <location>
        <begin position="19"/>
        <end position="69"/>
    </location>
</feature>
<dbReference type="RefSeq" id="WP_188915728.1">
    <property type="nucleotide sequence ID" value="NZ_BMMF01000020.1"/>
</dbReference>
<proteinExistence type="predicted"/>
<organism evidence="2 3">
    <name type="scientific">Salinarimonas ramus</name>
    <dbReference type="NCBI Taxonomy" id="690164"/>
    <lineage>
        <taxon>Bacteria</taxon>
        <taxon>Pseudomonadati</taxon>
        <taxon>Pseudomonadota</taxon>
        <taxon>Alphaproteobacteria</taxon>
        <taxon>Hyphomicrobiales</taxon>
        <taxon>Salinarimonadaceae</taxon>
        <taxon>Salinarimonas</taxon>
    </lineage>
</organism>
<feature type="signal peptide" evidence="1">
    <location>
        <begin position="1"/>
        <end position="18"/>
    </location>
</feature>
<dbReference type="EMBL" id="BMMF01000020">
    <property type="protein sequence ID" value="GGK54834.1"/>
    <property type="molecule type" value="Genomic_DNA"/>
</dbReference>
<name>A0A917QKD7_9HYPH</name>
<reference evidence="2 3" key="1">
    <citation type="journal article" date="2014" name="Int. J. Syst. Evol. Microbiol.">
        <title>Complete genome sequence of Corynebacterium casei LMG S-19264T (=DSM 44701T), isolated from a smear-ripened cheese.</title>
        <authorList>
            <consortium name="US DOE Joint Genome Institute (JGI-PGF)"/>
            <person name="Walter F."/>
            <person name="Albersmeier A."/>
            <person name="Kalinowski J."/>
            <person name="Ruckert C."/>
        </authorList>
    </citation>
    <scope>NUCLEOTIDE SEQUENCE [LARGE SCALE GENOMIC DNA]</scope>
    <source>
        <strain evidence="2 3">CGMCC 1.9161</strain>
    </source>
</reference>
<evidence type="ECO:0000256" key="1">
    <source>
        <dbReference type="SAM" id="SignalP"/>
    </source>
</evidence>
<evidence type="ECO:0000313" key="3">
    <source>
        <dbReference type="Proteomes" id="UP000600449"/>
    </source>
</evidence>
<dbReference type="PROSITE" id="PS51257">
    <property type="entry name" value="PROKAR_LIPOPROTEIN"/>
    <property type="match status" value="1"/>
</dbReference>
<keyword evidence="3" id="KW-1185">Reference proteome</keyword>
<evidence type="ECO:0000313" key="2">
    <source>
        <dbReference type="EMBL" id="GGK54834.1"/>
    </source>
</evidence>
<keyword evidence="1" id="KW-0732">Signal</keyword>
<comment type="caution">
    <text evidence="2">The sequence shown here is derived from an EMBL/GenBank/DDBJ whole genome shotgun (WGS) entry which is preliminary data.</text>
</comment>